<accession>A0A316HKB3</accession>
<protein>
    <submittedName>
        <fullName evidence="2">Uncharacterized protein</fullName>
    </submittedName>
</protein>
<proteinExistence type="predicted"/>
<dbReference type="EMBL" id="QGHB01000016">
    <property type="protein sequence ID" value="PWK81676.1"/>
    <property type="molecule type" value="Genomic_DNA"/>
</dbReference>
<evidence type="ECO:0000313" key="3">
    <source>
        <dbReference type="Proteomes" id="UP000246005"/>
    </source>
</evidence>
<sequence length="116" mass="13514">MDHDWEKAKDEPAFSNGTEFEMWAENWCRRPCQEDKHGECPIIMTALLAFTPVEWLPQPADQYPSNAYHCVNFRGPDERDEEPKPLPDPPDMDALFEAPERRARMFVRPQPAEVKA</sequence>
<feature type="region of interest" description="Disordered" evidence="1">
    <location>
        <begin position="72"/>
        <end position="92"/>
    </location>
</feature>
<gene>
    <name evidence="2" type="ORF">C8D88_11687</name>
</gene>
<reference evidence="2 3" key="1">
    <citation type="submission" date="2018-05" db="EMBL/GenBank/DDBJ databases">
        <title>Genomic Encyclopedia of Type Strains, Phase IV (KMG-IV): sequencing the most valuable type-strain genomes for metagenomic binning, comparative biology and taxonomic classification.</title>
        <authorList>
            <person name="Goeker M."/>
        </authorList>
    </citation>
    <scope>NUCLEOTIDE SEQUENCE [LARGE SCALE GENOMIC DNA]</scope>
    <source>
        <strain evidence="2 3">DSM 45480</strain>
    </source>
</reference>
<comment type="caution">
    <text evidence="2">The sequence shown here is derived from an EMBL/GenBank/DDBJ whole genome shotgun (WGS) entry which is preliminary data.</text>
</comment>
<dbReference type="Proteomes" id="UP000246005">
    <property type="component" value="Unassembled WGS sequence"/>
</dbReference>
<evidence type="ECO:0000256" key="1">
    <source>
        <dbReference type="SAM" id="MobiDB-lite"/>
    </source>
</evidence>
<dbReference type="RefSeq" id="WP_109641154.1">
    <property type="nucleotide sequence ID" value="NZ_QGHB01000016.1"/>
</dbReference>
<dbReference type="AlphaFoldDB" id="A0A316HKB3"/>
<feature type="compositionally biased region" description="Basic and acidic residues" evidence="1">
    <location>
        <begin position="75"/>
        <end position="85"/>
    </location>
</feature>
<organism evidence="2 3">
    <name type="scientific">Lentzea atacamensis</name>
    <dbReference type="NCBI Taxonomy" id="531938"/>
    <lineage>
        <taxon>Bacteria</taxon>
        <taxon>Bacillati</taxon>
        <taxon>Actinomycetota</taxon>
        <taxon>Actinomycetes</taxon>
        <taxon>Pseudonocardiales</taxon>
        <taxon>Pseudonocardiaceae</taxon>
        <taxon>Lentzea</taxon>
    </lineage>
</organism>
<evidence type="ECO:0000313" key="2">
    <source>
        <dbReference type="EMBL" id="PWK81676.1"/>
    </source>
</evidence>
<name>A0A316HKB3_9PSEU</name>